<keyword evidence="3" id="KW-1185">Reference proteome</keyword>
<feature type="chain" id="PRO_5012778763" evidence="1">
    <location>
        <begin position="21"/>
        <end position="90"/>
    </location>
</feature>
<evidence type="ECO:0000313" key="2">
    <source>
        <dbReference type="EMBL" id="SMQ56351.1"/>
    </source>
</evidence>
<protein>
    <submittedName>
        <fullName evidence="2">Uncharacterized protein</fullName>
    </submittedName>
</protein>
<accession>A0A1X7SAA4</accession>
<feature type="signal peptide" evidence="1">
    <location>
        <begin position="1"/>
        <end position="20"/>
    </location>
</feature>
<organism evidence="2 3">
    <name type="scientific">Zymoseptoria tritici (strain ST99CH_3D7)</name>
    <dbReference type="NCBI Taxonomy" id="1276538"/>
    <lineage>
        <taxon>Eukaryota</taxon>
        <taxon>Fungi</taxon>
        <taxon>Dikarya</taxon>
        <taxon>Ascomycota</taxon>
        <taxon>Pezizomycotina</taxon>
        <taxon>Dothideomycetes</taxon>
        <taxon>Dothideomycetidae</taxon>
        <taxon>Mycosphaerellales</taxon>
        <taxon>Mycosphaerellaceae</taxon>
        <taxon>Zymoseptoria</taxon>
    </lineage>
</organism>
<evidence type="ECO:0000313" key="3">
    <source>
        <dbReference type="Proteomes" id="UP000215127"/>
    </source>
</evidence>
<name>A0A1X7SAA4_ZYMT9</name>
<keyword evidence="1" id="KW-0732">Signal</keyword>
<proteinExistence type="predicted"/>
<reference evidence="2 3" key="1">
    <citation type="submission" date="2016-06" db="EMBL/GenBank/DDBJ databases">
        <authorList>
            <person name="Kjaerup R.B."/>
            <person name="Dalgaard T.S."/>
            <person name="Juul-Madsen H.R."/>
        </authorList>
    </citation>
    <scope>NUCLEOTIDE SEQUENCE [LARGE SCALE GENOMIC DNA]</scope>
</reference>
<sequence length="90" mass="9816">MVLLTQILVGLATMATTAHACGGWIQCKTAKGDHCCVIDPDKDYEYCPGSCGGDESNGWPPQCIGTITGKYRHKCSCTFYFDTQKWTCLA</sequence>
<dbReference type="Proteomes" id="UP000215127">
    <property type="component" value="Chromosome 13"/>
</dbReference>
<dbReference type="EMBL" id="LT853704">
    <property type="protein sequence ID" value="SMQ56351.1"/>
    <property type="molecule type" value="Genomic_DNA"/>
</dbReference>
<gene>
    <name evidence="2" type="ORF">ZT3D7_G11506</name>
</gene>
<dbReference type="AlphaFoldDB" id="A0A1X7SAA4"/>
<evidence type="ECO:0000256" key="1">
    <source>
        <dbReference type="SAM" id="SignalP"/>
    </source>
</evidence>